<dbReference type="Proteomes" id="UP000224101">
    <property type="component" value="Segment"/>
</dbReference>
<accession>A0A218M355</accession>
<dbReference type="GeneID" id="40085890"/>
<evidence type="ECO:0000313" key="2">
    <source>
        <dbReference type="Proteomes" id="UP000224101"/>
    </source>
</evidence>
<dbReference type="KEGG" id="vg:40085890"/>
<keyword evidence="2" id="KW-1185">Reference proteome</keyword>
<name>A0A218M355_9CAUD</name>
<reference evidence="1 2" key="1">
    <citation type="submission" date="2017-08" db="EMBL/GenBank/DDBJ databases">
        <title>Characterization and complete genome sequence of novel bacteriophage infecting the causal agent of bacterial fruit blotch, Acidovorax citrulli.</title>
        <authorList>
            <person name="Midani A.R."/>
            <person name="Park S.-H."/>
            <person name="Choi T.-J."/>
        </authorList>
    </citation>
    <scope>NUCLEOTIDE SEQUENCE [LARGE SCALE GENOMIC DNA]</scope>
</reference>
<proteinExistence type="predicted"/>
<organism evidence="1 2">
    <name type="scientific">Acidovorax phage ACP17</name>
    <dbReference type="NCBI Taxonomy" id="2010329"/>
    <lineage>
        <taxon>Viruses</taxon>
        <taxon>Duplodnaviria</taxon>
        <taxon>Heunggongvirae</taxon>
        <taxon>Uroviricota</taxon>
        <taxon>Caudoviricetes</taxon>
        <taxon>Busanvirus</taxon>
        <taxon>Busanvirus ACP17</taxon>
    </lineage>
</organism>
<sequence>MAFIMKIVSDFRDYYDHCGHIYGIDEGLRCDRMPFQPAKRPEWKYGKKVLYGELNFPETVEIELAQALQDVIAGAATLEQRLWNEVKFLEKRAIVVGDHYFVVGRAYREVDMRWITERVPYGPWTVLSHDMPSWVNALTERVGRPVYAIVDKFPRDGKIELSNLIPKLSEYGIPSFLGATDAYRSIYTCLTNVLRADPDAMPESKRTDVEKVESHGFDKRVSFRKRV</sequence>
<protein>
    <submittedName>
        <fullName evidence="1">Uncharacterized protein</fullName>
    </submittedName>
</protein>
<dbReference type="EMBL" id="KY979132">
    <property type="protein sequence ID" value="ASD50486.1"/>
    <property type="molecule type" value="Genomic_DNA"/>
</dbReference>
<dbReference type="RefSeq" id="YP_009609805.1">
    <property type="nucleotide sequence ID" value="NC_041997.1"/>
</dbReference>
<evidence type="ECO:0000313" key="1">
    <source>
        <dbReference type="EMBL" id="ASD50486.1"/>
    </source>
</evidence>